<keyword evidence="2" id="KW-1185">Reference proteome</keyword>
<gene>
    <name evidence="1" type="ORF">A33I_09130</name>
</gene>
<evidence type="ECO:0000313" key="2">
    <source>
        <dbReference type="Proteomes" id="UP000017170"/>
    </source>
</evidence>
<reference evidence="1 2" key="1">
    <citation type="journal article" date="2013" name="Genome Announc.">
        <title>Genome Sequence of the Extreme Obligate Alkaliphile Bacillus marmarensis Strain DSM 21297.</title>
        <authorList>
            <person name="Wernick D.G."/>
            <person name="Choi K.Y."/>
            <person name="Tat C.A."/>
            <person name="Lafontaine Rivera J.G."/>
            <person name="Liao J.C."/>
        </authorList>
    </citation>
    <scope>NUCLEOTIDE SEQUENCE [LARGE SCALE GENOMIC DNA]</scope>
    <source>
        <strain evidence="1 2">DSM 21297</strain>
    </source>
</reference>
<sequence length="33" mass="3999">MAKRKKFCETKKFFTFLFIKISKPLIEKGFTLE</sequence>
<proteinExistence type="predicted"/>
<dbReference type="Proteomes" id="UP000017170">
    <property type="component" value="Unassembled WGS sequence"/>
</dbReference>
<dbReference type="AlphaFoldDB" id="U6STI2"/>
<name>U6STI2_9BACI</name>
<organism evidence="1 2">
    <name type="scientific">Alkalihalophilus marmarensis DSM 21297</name>
    <dbReference type="NCBI Taxonomy" id="1188261"/>
    <lineage>
        <taxon>Bacteria</taxon>
        <taxon>Bacillati</taxon>
        <taxon>Bacillota</taxon>
        <taxon>Bacilli</taxon>
        <taxon>Bacillales</taxon>
        <taxon>Bacillaceae</taxon>
        <taxon>Alkalihalophilus</taxon>
    </lineage>
</organism>
<evidence type="ECO:0000313" key="1">
    <source>
        <dbReference type="EMBL" id="ERN53956.1"/>
    </source>
</evidence>
<protein>
    <submittedName>
        <fullName evidence="1">Uncharacterized protein</fullName>
    </submittedName>
</protein>
<comment type="caution">
    <text evidence="1">The sequence shown here is derived from an EMBL/GenBank/DDBJ whole genome shotgun (WGS) entry which is preliminary data.</text>
</comment>
<dbReference type="EMBL" id="ATAE01000011">
    <property type="protein sequence ID" value="ERN53956.1"/>
    <property type="molecule type" value="Genomic_DNA"/>
</dbReference>
<accession>U6STI2</accession>